<dbReference type="InterPro" id="IPR050130">
    <property type="entry name" value="ClpA_ClpB"/>
</dbReference>
<sequence length="749" mass="84776">MEAKGDCQQFIDRVDDTIEQSFQKSLILQPLKALNRLKRHLSPQSYPEQLNEDTFNGPVFDKTCLDIFNKIISHGYYGEIHINSEVFLWELVQDKKLDRILKGCGATAESMRSAIRNYTDNPWLRTYMVSTIIDSGESTFDGVGRMDRSTGADDKSQYITNLSRSISRNEVAQVIGRDLEIQTVMTMILSPEKKSLLIVGPQGTGKSSIIRGVAHHFYGKNKTHRISLQASISSDRFSTRSLLYTRKGSPDPPKRTSFTLLNMRHQSHPSSSEPMIPQIYHLHLRKMLSRIWTTDTFIKKLKALAQHAMARNAVLWIEDFNLVLSRTSTTKLAAMREYLKPLMILGKLRCIGTLTLSEYTELIADDPFLIHTFVTVPVPEMLSDDAEKVLYVARDQLEAKYGILIKDEALRAAIDLSEHYAKKTALPGRAWLLLENTCARLHDQLCLGFLRLQWLESRMLYLAVGNDPSSPLKSIDPVQHKELLDEFCLYQRWEIINKPLIGKIKEVSQLMEKDRSSKSIAETSSGTSASGTTIPSETTTPTAVRFFNRIENDWVDMSTKDMGSSCSASTASQLPIIWVDSTSTESNRYSMGSYQSTSVSEWTQRTAERLEFFKSSPSFSILSESLTQQISKSVKFTHSAAMGQSPHFPTTHAPILPNTSRYTSDFRKSTVASSPYEILNPIDTVATDGCDMKKVDSKAIEQLIYQKEGPTLINDEYPDYKAHTKIIEHMPEPEQPPLPPAFHDYNRCY</sequence>
<evidence type="ECO:0000256" key="3">
    <source>
        <dbReference type="SAM" id="MobiDB-lite"/>
    </source>
</evidence>
<accession>A0A9W8A9H4</accession>
<dbReference type="CDD" id="cd00009">
    <property type="entry name" value="AAA"/>
    <property type="match status" value="1"/>
</dbReference>
<evidence type="ECO:0000256" key="2">
    <source>
        <dbReference type="ARBA" id="ARBA00022840"/>
    </source>
</evidence>
<organism evidence="5 6">
    <name type="scientific">Mycoemilia scoparia</name>
    <dbReference type="NCBI Taxonomy" id="417184"/>
    <lineage>
        <taxon>Eukaryota</taxon>
        <taxon>Fungi</taxon>
        <taxon>Fungi incertae sedis</taxon>
        <taxon>Zoopagomycota</taxon>
        <taxon>Kickxellomycotina</taxon>
        <taxon>Kickxellomycetes</taxon>
        <taxon>Kickxellales</taxon>
        <taxon>Kickxellaceae</taxon>
        <taxon>Mycoemilia</taxon>
    </lineage>
</organism>
<dbReference type="GO" id="GO:0034605">
    <property type="term" value="P:cellular response to heat"/>
    <property type="evidence" value="ECO:0007669"/>
    <property type="project" value="TreeGrafter"/>
</dbReference>
<keyword evidence="2" id="KW-0067">ATP-binding</keyword>
<dbReference type="Proteomes" id="UP001150538">
    <property type="component" value="Unassembled WGS sequence"/>
</dbReference>
<dbReference type="PANTHER" id="PTHR11638:SF18">
    <property type="entry name" value="HEAT SHOCK PROTEIN 104"/>
    <property type="match status" value="1"/>
</dbReference>
<comment type="caution">
    <text evidence="5">The sequence shown here is derived from an EMBL/GenBank/DDBJ whole genome shotgun (WGS) entry which is preliminary data.</text>
</comment>
<feature type="compositionally biased region" description="Low complexity" evidence="3">
    <location>
        <begin position="519"/>
        <end position="538"/>
    </location>
</feature>
<dbReference type="InterPro" id="IPR041546">
    <property type="entry name" value="ClpA/ClpB_AAA_lid"/>
</dbReference>
<gene>
    <name evidence="5" type="ORF">H4219_000308</name>
</gene>
<dbReference type="Gene3D" id="3.40.50.300">
    <property type="entry name" value="P-loop containing nucleotide triphosphate hydrolases"/>
    <property type="match status" value="1"/>
</dbReference>
<keyword evidence="1" id="KW-0547">Nucleotide-binding</keyword>
<keyword evidence="6" id="KW-1185">Reference proteome</keyword>
<dbReference type="GO" id="GO:0005524">
    <property type="term" value="F:ATP binding"/>
    <property type="evidence" value="ECO:0007669"/>
    <property type="project" value="UniProtKB-KW"/>
</dbReference>
<reference evidence="5" key="1">
    <citation type="submission" date="2022-07" db="EMBL/GenBank/DDBJ databases">
        <title>Phylogenomic reconstructions and comparative analyses of Kickxellomycotina fungi.</title>
        <authorList>
            <person name="Reynolds N.K."/>
            <person name="Stajich J.E."/>
            <person name="Barry K."/>
            <person name="Grigoriev I.V."/>
            <person name="Crous P."/>
            <person name="Smith M.E."/>
        </authorList>
    </citation>
    <scope>NUCLEOTIDE SEQUENCE</scope>
    <source>
        <strain evidence="5">NBRC 100468</strain>
    </source>
</reference>
<dbReference type="SUPFAM" id="SSF52540">
    <property type="entry name" value="P-loop containing nucleoside triphosphate hydrolases"/>
    <property type="match status" value="1"/>
</dbReference>
<dbReference type="GO" id="GO:0005737">
    <property type="term" value="C:cytoplasm"/>
    <property type="evidence" value="ECO:0007669"/>
    <property type="project" value="TreeGrafter"/>
</dbReference>
<evidence type="ECO:0000313" key="6">
    <source>
        <dbReference type="Proteomes" id="UP001150538"/>
    </source>
</evidence>
<proteinExistence type="predicted"/>
<dbReference type="EMBL" id="JANBPU010000002">
    <property type="protein sequence ID" value="KAJ1921961.1"/>
    <property type="molecule type" value="Genomic_DNA"/>
</dbReference>
<dbReference type="PANTHER" id="PTHR11638">
    <property type="entry name" value="ATP-DEPENDENT CLP PROTEASE"/>
    <property type="match status" value="1"/>
</dbReference>
<dbReference type="AlphaFoldDB" id="A0A9W8A9H4"/>
<feature type="region of interest" description="Disordered" evidence="3">
    <location>
        <begin position="516"/>
        <end position="538"/>
    </location>
</feature>
<evidence type="ECO:0000313" key="5">
    <source>
        <dbReference type="EMBL" id="KAJ1921961.1"/>
    </source>
</evidence>
<dbReference type="InterPro" id="IPR027417">
    <property type="entry name" value="P-loop_NTPase"/>
</dbReference>
<dbReference type="Gene3D" id="1.10.8.60">
    <property type="match status" value="1"/>
</dbReference>
<name>A0A9W8A9H4_9FUNG</name>
<evidence type="ECO:0000259" key="4">
    <source>
        <dbReference type="Pfam" id="PF17871"/>
    </source>
</evidence>
<dbReference type="OrthoDB" id="432234at2759"/>
<dbReference type="Pfam" id="PF17871">
    <property type="entry name" value="AAA_lid_9"/>
    <property type="match status" value="1"/>
</dbReference>
<feature type="domain" description="ClpA/ClpB AAA lid" evidence="4">
    <location>
        <begin position="384"/>
        <end position="442"/>
    </location>
</feature>
<evidence type="ECO:0000256" key="1">
    <source>
        <dbReference type="ARBA" id="ARBA00022741"/>
    </source>
</evidence>
<protein>
    <recommendedName>
        <fullName evidence="4">ClpA/ClpB AAA lid domain-containing protein</fullName>
    </recommendedName>
</protein>
<dbReference type="GO" id="GO:0016887">
    <property type="term" value="F:ATP hydrolysis activity"/>
    <property type="evidence" value="ECO:0007669"/>
    <property type="project" value="TreeGrafter"/>
</dbReference>